<keyword evidence="1" id="KW-1133">Transmembrane helix</keyword>
<accession>A0A5B8MG82</accession>
<keyword evidence="1" id="KW-0812">Transmembrane</keyword>
<keyword evidence="1" id="KW-0472">Membrane</keyword>
<reference evidence="2 3" key="1">
    <citation type="submission" date="2018-07" db="EMBL/GenBank/DDBJ databases">
        <title>The complete nuclear genome of the prasinophyte Chloropicon primus (CCMP1205).</title>
        <authorList>
            <person name="Pombert J.-F."/>
            <person name="Otis C."/>
            <person name="Turmel M."/>
            <person name="Lemieux C."/>
        </authorList>
    </citation>
    <scope>NUCLEOTIDE SEQUENCE [LARGE SCALE GENOMIC DNA]</scope>
    <source>
        <strain evidence="2 3">CCMP1205</strain>
    </source>
</reference>
<dbReference type="AlphaFoldDB" id="A0A5B8MG82"/>
<feature type="transmembrane region" description="Helical" evidence="1">
    <location>
        <begin position="488"/>
        <end position="512"/>
    </location>
</feature>
<gene>
    <name evidence="2" type="ORF">A3770_02p19150</name>
</gene>
<name>A0A5B8MG82_9CHLO</name>
<proteinExistence type="predicted"/>
<dbReference type="EMBL" id="CP031035">
    <property type="protein sequence ID" value="QDZ19397.1"/>
    <property type="molecule type" value="Genomic_DNA"/>
</dbReference>
<sequence length="538" mass="58850">MEGEEEEEDYASYSAYRPKYGTFRTTCTRFVVLYASLVMAGLCAAALIMYTELPVGHYQDLDSVTMLFDHRKAAKGIQAEHEYFRKETWARDVQVASLENDVTEVSRHIPVALYCGGTRSLCDKDVQVECLSKLTSVNTTHSLNADQDGLVASVQYYGTCTEFNALEWGERAERIRVFHVALTGSQPEDLGLSLVAESAFWSTWVCSNFASLPGVLASKKLTCTRTFDLCAPTSNAITGIKGKPSNLDFFRIARSSVCLSGPSIQVYHDSVPLGGALDLASRDFGWVLPQEIEAFFDAAFATVFGQNAEPYSRVAISDALSVSGIKVSFDFATEEGDGMETGKYVGALASQVSTTPVPATCPNTAYTVFHGTGSVSLSVDSYNESSSFGTSGMIPVSMGADAKHVPLYQVTPNSEEGDWASFAVSRLTKLEVVVAKSAILNQHLWRISRVSAEYGSGSTQEEVVQLQVDLRDASEPRKAQVPVLDQEYYALAALALMVIAGIIVFMLPFILYREYILGLKANGLPLPFFRYTTQFRGW</sequence>
<keyword evidence="3" id="KW-1185">Reference proteome</keyword>
<feature type="transmembrane region" description="Helical" evidence="1">
    <location>
        <begin position="30"/>
        <end position="50"/>
    </location>
</feature>
<organism evidence="2 3">
    <name type="scientific">Chloropicon primus</name>
    <dbReference type="NCBI Taxonomy" id="1764295"/>
    <lineage>
        <taxon>Eukaryota</taxon>
        <taxon>Viridiplantae</taxon>
        <taxon>Chlorophyta</taxon>
        <taxon>Chloropicophyceae</taxon>
        <taxon>Chloropicales</taxon>
        <taxon>Chloropicaceae</taxon>
        <taxon>Chloropicon</taxon>
    </lineage>
</organism>
<dbReference type="Proteomes" id="UP000316726">
    <property type="component" value="Chromosome 2"/>
</dbReference>
<evidence type="ECO:0000313" key="3">
    <source>
        <dbReference type="Proteomes" id="UP000316726"/>
    </source>
</evidence>
<evidence type="ECO:0000256" key="1">
    <source>
        <dbReference type="SAM" id="Phobius"/>
    </source>
</evidence>
<evidence type="ECO:0008006" key="4">
    <source>
        <dbReference type="Google" id="ProtNLM"/>
    </source>
</evidence>
<protein>
    <recommendedName>
        <fullName evidence="4">Transmembrane protein</fullName>
    </recommendedName>
</protein>
<evidence type="ECO:0000313" key="2">
    <source>
        <dbReference type="EMBL" id="QDZ19397.1"/>
    </source>
</evidence>